<name>A0A1Y6B5P3_9PROT</name>
<feature type="domain" description="Tripartite ATP-independent periplasmic transporters DctQ component" evidence="10">
    <location>
        <begin position="110"/>
        <end position="241"/>
    </location>
</feature>
<evidence type="ECO:0000256" key="8">
    <source>
        <dbReference type="ARBA" id="ARBA00038436"/>
    </source>
</evidence>
<proteinExistence type="inferred from homology"/>
<dbReference type="Proteomes" id="UP000192917">
    <property type="component" value="Unassembled WGS sequence"/>
</dbReference>
<keyword evidence="7 9" id="KW-0472">Membrane</keyword>
<feature type="transmembrane region" description="Helical" evidence="9">
    <location>
        <begin position="172"/>
        <end position="193"/>
    </location>
</feature>
<keyword evidence="2 9" id="KW-0813">Transport</keyword>
<dbReference type="PANTHER" id="PTHR35011">
    <property type="entry name" value="2,3-DIKETO-L-GULONATE TRAP TRANSPORTER SMALL PERMEASE PROTEIN YIAM"/>
    <property type="match status" value="1"/>
</dbReference>
<evidence type="ECO:0000256" key="3">
    <source>
        <dbReference type="ARBA" id="ARBA00022475"/>
    </source>
</evidence>
<dbReference type="STRING" id="560819.SAMN05428998_101380"/>
<feature type="transmembrane region" description="Helical" evidence="9">
    <location>
        <begin position="60"/>
        <end position="76"/>
    </location>
</feature>
<reference evidence="11 12" key="1">
    <citation type="submission" date="2017-04" db="EMBL/GenBank/DDBJ databases">
        <authorList>
            <person name="Afonso C.L."/>
            <person name="Miller P.J."/>
            <person name="Scott M.A."/>
            <person name="Spackman E."/>
            <person name="Goraichik I."/>
            <person name="Dimitrov K.M."/>
            <person name="Suarez D.L."/>
            <person name="Swayne D.E."/>
        </authorList>
    </citation>
    <scope>NUCLEOTIDE SEQUENCE [LARGE SCALE GENOMIC DNA]</scope>
    <source>
        <strain evidence="11 12">USBA 355</strain>
    </source>
</reference>
<comment type="function">
    <text evidence="9">Part of the tripartite ATP-independent periplasmic (TRAP) transport system.</text>
</comment>
<dbReference type="GO" id="GO:0005886">
    <property type="term" value="C:plasma membrane"/>
    <property type="evidence" value="ECO:0007669"/>
    <property type="project" value="UniProtKB-SubCell"/>
</dbReference>
<evidence type="ECO:0000313" key="11">
    <source>
        <dbReference type="EMBL" id="SME91230.1"/>
    </source>
</evidence>
<dbReference type="InterPro" id="IPR007387">
    <property type="entry name" value="TRAP_DctQ"/>
</dbReference>
<organism evidence="11 12">
    <name type="scientific">Tistlia consotensis USBA 355</name>
    <dbReference type="NCBI Taxonomy" id="560819"/>
    <lineage>
        <taxon>Bacteria</taxon>
        <taxon>Pseudomonadati</taxon>
        <taxon>Pseudomonadota</taxon>
        <taxon>Alphaproteobacteria</taxon>
        <taxon>Rhodospirillales</taxon>
        <taxon>Rhodovibrionaceae</taxon>
        <taxon>Tistlia</taxon>
    </lineage>
</organism>
<keyword evidence="12" id="KW-1185">Reference proteome</keyword>
<dbReference type="GO" id="GO:0022857">
    <property type="term" value="F:transmembrane transporter activity"/>
    <property type="evidence" value="ECO:0007669"/>
    <property type="project" value="UniProtKB-UniRule"/>
</dbReference>
<keyword evidence="5 9" id="KW-0812">Transmembrane</keyword>
<dbReference type="InterPro" id="IPR055348">
    <property type="entry name" value="DctQ"/>
</dbReference>
<keyword evidence="6 9" id="KW-1133">Transmembrane helix</keyword>
<dbReference type="PANTHER" id="PTHR35011:SF4">
    <property type="entry name" value="SLL1102 PROTEIN"/>
    <property type="match status" value="1"/>
</dbReference>
<feature type="transmembrane region" description="Helical" evidence="9">
    <location>
        <begin position="97"/>
        <end position="115"/>
    </location>
</feature>
<sequence>MGEQSLWLGPLRRPMRFLMIGLIAALGLVWLWLVIGVLLLGSDVSMSTILRPGDHTIVRVFLWLLLAACLATGLYLSDTRGAIEVEVTGPLDILSLILGRLAMIAVAVVVGVMFYEVVARYVFFRPTLWANEMSLWIAGFVFLLAGLYAMQQRSHIRIYVIYDLMPRWAQKLADTVTVVLIWVFFASLVWGGYNEVLAKLMRMETFGTAWDPPIPSTVKTAILAVIGLVALQATSNLIADWHKAPEHHAGDEVDEQEIEHIRKALGTDGNG</sequence>
<comment type="subunit">
    <text evidence="9">The complex comprises the extracytoplasmic solute receptor protein and the two transmembrane proteins.</text>
</comment>
<protein>
    <recommendedName>
        <fullName evidence="9">TRAP transporter small permease protein</fullName>
    </recommendedName>
</protein>
<keyword evidence="4 9" id="KW-0997">Cell inner membrane</keyword>
<evidence type="ECO:0000256" key="7">
    <source>
        <dbReference type="ARBA" id="ARBA00023136"/>
    </source>
</evidence>
<evidence type="ECO:0000259" key="10">
    <source>
        <dbReference type="Pfam" id="PF04290"/>
    </source>
</evidence>
<gene>
    <name evidence="11" type="ORF">SAMN05428998_101380</name>
</gene>
<evidence type="ECO:0000313" key="12">
    <source>
        <dbReference type="Proteomes" id="UP000192917"/>
    </source>
</evidence>
<evidence type="ECO:0000256" key="1">
    <source>
        <dbReference type="ARBA" id="ARBA00004429"/>
    </source>
</evidence>
<comment type="subcellular location">
    <subcellularLocation>
        <location evidence="1 9">Cell inner membrane</location>
        <topology evidence="1 9">Multi-pass membrane protein</topology>
    </subcellularLocation>
</comment>
<comment type="similarity">
    <text evidence="8 9">Belongs to the TRAP transporter small permease family.</text>
</comment>
<evidence type="ECO:0000256" key="5">
    <source>
        <dbReference type="ARBA" id="ARBA00022692"/>
    </source>
</evidence>
<dbReference type="AlphaFoldDB" id="A0A1Y6B5P3"/>
<evidence type="ECO:0000256" key="2">
    <source>
        <dbReference type="ARBA" id="ARBA00022448"/>
    </source>
</evidence>
<evidence type="ECO:0000256" key="6">
    <source>
        <dbReference type="ARBA" id="ARBA00022989"/>
    </source>
</evidence>
<accession>A0A1Y6B5P3</accession>
<dbReference type="Pfam" id="PF04290">
    <property type="entry name" value="DctQ"/>
    <property type="match status" value="1"/>
</dbReference>
<feature type="transmembrane region" description="Helical" evidence="9">
    <location>
        <begin position="17"/>
        <end position="40"/>
    </location>
</feature>
<comment type="caution">
    <text evidence="9">Lacks conserved residue(s) required for the propagation of feature annotation.</text>
</comment>
<evidence type="ECO:0000256" key="9">
    <source>
        <dbReference type="RuleBase" id="RU369079"/>
    </source>
</evidence>
<dbReference type="EMBL" id="FWZX01000001">
    <property type="protein sequence ID" value="SME91230.1"/>
    <property type="molecule type" value="Genomic_DNA"/>
</dbReference>
<feature type="transmembrane region" description="Helical" evidence="9">
    <location>
        <begin position="135"/>
        <end position="151"/>
    </location>
</feature>
<evidence type="ECO:0000256" key="4">
    <source>
        <dbReference type="ARBA" id="ARBA00022519"/>
    </source>
</evidence>
<keyword evidence="3" id="KW-1003">Cell membrane</keyword>